<reference evidence="1" key="1">
    <citation type="submission" date="2021-02" db="EMBL/GenBank/DDBJ databases">
        <authorList>
            <person name="Nowell W R."/>
        </authorList>
    </citation>
    <scope>NUCLEOTIDE SEQUENCE</scope>
</reference>
<feature type="non-terminal residue" evidence="1">
    <location>
        <position position="1"/>
    </location>
</feature>
<proteinExistence type="predicted"/>
<name>A0A8S3E9F8_9BILA</name>
<evidence type="ECO:0000313" key="1">
    <source>
        <dbReference type="EMBL" id="CAF5041929.1"/>
    </source>
</evidence>
<sequence length="50" mass="5613">MDTQCIHNDENGISNDDAYLWLTGVVPPIYLSNGERPSLNPTRQALEQIL</sequence>
<feature type="non-terminal residue" evidence="1">
    <location>
        <position position="50"/>
    </location>
</feature>
<organism evidence="1 2">
    <name type="scientific">Rotaria magnacalcarata</name>
    <dbReference type="NCBI Taxonomy" id="392030"/>
    <lineage>
        <taxon>Eukaryota</taxon>
        <taxon>Metazoa</taxon>
        <taxon>Spiralia</taxon>
        <taxon>Gnathifera</taxon>
        <taxon>Rotifera</taxon>
        <taxon>Eurotatoria</taxon>
        <taxon>Bdelloidea</taxon>
        <taxon>Philodinida</taxon>
        <taxon>Philodinidae</taxon>
        <taxon>Rotaria</taxon>
    </lineage>
</organism>
<protein>
    <submittedName>
        <fullName evidence="1">Uncharacterized protein</fullName>
    </submittedName>
</protein>
<evidence type="ECO:0000313" key="2">
    <source>
        <dbReference type="Proteomes" id="UP000676336"/>
    </source>
</evidence>
<accession>A0A8S3E9F8</accession>
<dbReference type="Proteomes" id="UP000676336">
    <property type="component" value="Unassembled WGS sequence"/>
</dbReference>
<comment type="caution">
    <text evidence="1">The sequence shown here is derived from an EMBL/GenBank/DDBJ whole genome shotgun (WGS) entry which is preliminary data.</text>
</comment>
<dbReference type="AlphaFoldDB" id="A0A8S3E9F8"/>
<gene>
    <name evidence="1" type="ORF">SMN809_LOCUS58683</name>
</gene>
<dbReference type="EMBL" id="CAJOBI010221222">
    <property type="protein sequence ID" value="CAF5041929.1"/>
    <property type="molecule type" value="Genomic_DNA"/>
</dbReference>